<dbReference type="InterPro" id="IPR049039">
    <property type="entry name" value="RMD1-3_a_helical_rpt"/>
</dbReference>
<reference evidence="3" key="1">
    <citation type="submission" date="2017-02" db="UniProtKB">
        <authorList>
            <consortium name="WormBaseParasite"/>
        </authorList>
    </citation>
    <scope>IDENTIFICATION</scope>
</reference>
<dbReference type="OrthoDB" id="512473at2759"/>
<dbReference type="SUPFAM" id="SSF48452">
    <property type="entry name" value="TPR-like"/>
    <property type="match status" value="1"/>
</dbReference>
<protein>
    <submittedName>
        <fullName evidence="3">TPR_REGION domain-containing protein</fullName>
    </submittedName>
</protein>
<dbReference type="GO" id="GO:0008017">
    <property type="term" value="F:microtubule binding"/>
    <property type="evidence" value="ECO:0007669"/>
    <property type="project" value="TreeGrafter"/>
</dbReference>
<reference evidence="1 2" key="2">
    <citation type="submission" date="2018-11" db="EMBL/GenBank/DDBJ databases">
        <authorList>
            <consortium name="Pathogen Informatics"/>
        </authorList>
    </citation>
    <scope>NUCLEOTIDE SEQUENCE [LARGE SCALE GENOMIC DNA]</scope>
</reference>
<dbReference type="GO" id="GO:0005876">
    <property type="term" value="C:spindle microtubule"/>
    <property type="evidence" value="ECO:0007669"/>
    <property type="project" value="TreeGrafter"/>
</dbReference>
<keyword evidence="2" id="KW-1185">Reference proteome</keyword>
<gene>
    <name evidence="1" type="ORF">ASIM_LOCUS16256</name>
</gene>
<organism evidence="3">
    <name type="scientific">Anisakis simplex</name>
    <name type="common">Herring worm</name>
    <dbReference type="NCBI Taxonomy" id="6269"/>
    <lineage>
        <taxon>Eukaryota</taxon>
        <taxon>Metazoa</taxon>
        <taxon>Ecdysozoa</taxon>
        <taxon>Nematoda</taxon>
        <taxon>Chromadorea</taxon>
        <taxon>Rhabditida</taxon>
        <taxon>Spirurina</taxon>
        <taxon>Ascaridomorpha</taxon>
        <taxon>Ascaridoidea</taxon>
        <taxon>Anisakidae</taxon>
        <taxon>Anisakis</taxon>
        <taxon>Anisakis simplex complex</taxon>
    </lineage>
</organism>
<dbReference type="EMBL" id="UYRR01032937">
    <property type="protein sequence ID" value="VDK57263.1"/>
    <property type="molecule type" value="Genomic_DNA"/>
</dbReference>
<dbReference type="InterPro" id="IPR011990">
    <property type="entry name" value="TPR-like_helical_dom_sf"/>
</dbReference>
<dbReference type="GO" id="GO:0097431">
    <property type="term" value="C:mitotic spindle pole"/>
    <property type="evidence" value="ECO:0007669"/>
    <property type="project" value="TreeGrafter"/>
</dbReference>
<dbReference type="Pfam" id="PF21033">
    <property type="entry name" value="RMD1-3"/>
    <property type="match status" value="1"/>
</dbReference>
<dbReference type="WBParaSite" id="ASIM_0001684901-mRNA-1">
    <property type="protein sequence ID" value="ASIM_0001684901-mRNA-1"/>
    <property type="gene ID" value="ASIM_0001684901"/>
</dbReference>
<dbReference type="PANTHER" id="PTHR16056">
    <property type="entry name" value="REGULATOR OF MICROTUBULE DYNAMICS PROTEIN"/>
    <property type="match status" value="1"/>
</dbReference>
<evidence type="ECO:0000313" key="2">
    <source>
        <dbReference type="Proteomes" id="UP000267096"/>
    </source>
</evidence>
<name>A0A0M3K7A8_ANISI</name>
<sequence>MFVRADECFEKPDHQRVIYCELKEIYDVDDTMRYNVDVLWRLTRSCHAVGNTYEAKDQKRKEILLEGREYALQAYSIDENNFNVLKWTAVVVGSLTDHLGTQEKIEQGYLFKEYLDRAIAIQPKDTTLLHMRGRFAYSVANLSWLERKAATMLYSKPPEATVDEALEDFLEVEELEPSSWIENLYYLVQCLLIKKNKQEAVKYMKNALQITPVDDSESRMLADIRRLLSRHS</sequence>
<accession>A0A0M3K7A8</accession>
<dbReference type="PANTHER" id="PTHR16056:SF20">
    <property type="entry name" value="C2H2-TYPE DOMAIN-CONTAINING PROTEIN-RELATED"/>
    <property type="match status" value="1"/>
</dbReference>
<dbReference type="AlphaFoldDB" id="A0A0M3K7A8"/>
<evidence type="ECO:0000313" key="1">
    <source>
        <dbReference type="EMBL" id="VDK57263.1"/>
    </source>
</evidence>
<dbReference type="GO" id="GO:0005739">
    <property type="term" value="C:mitochondrion"/>
    <property type="evidence" value="ECO:0007669"/>
    <property type="project" value="TreeGrafter"/>
</dbReference>
<dbReference type="Gene3D" id="1.25.40.10">
    <property type="entry name" value="Tetratricopeptide repeat domain"/>
    <property type="match status" value="1"/>
</dbReference>
<evidence type="ECO:0000313" key="3">
    <source>
        <dbReference type="WBParaSite" id="ASIM_0001684901-mRNA-1"/>
    </source>
</evidence>
<dbReference type="Proteomes" id="UP000267096">
    <property type="component" value="Unassembled WGS sequence"/>
</dbReference>
<proteinExistence type="predicted"/>